<evidence type="ECO:0000313" key="1">
    <source>
        <dbReference type="EMBL" id="CUG85796.1"/>
    </source>
</evidence>
<dbReference type="AlphaFoldDB" id="A0A0S4J6C1"/>
<name>A0A0S4J6C1_BODSA</name>
<gene>
    <name evidence="1" type="ORF">BSAL_90755</name>
</gene>
<dbReference type="EMBL" id="CYKH01001196">
    <property type="protein sequence ID" value="CUG85796.1"/>
    <property type="molecule type" value="Genomic_DNA"/>
</dbReference>
<protein>
    <submittedName>
        <fullName evidence="1">Uncharacterized protein</fullName>
    </submittedName>
</protein>
<sequence>MIRGNSSAVTSAVTSANANDANVIYLQSHTEYHLLDCDASFSFQSSSCIDASLVNITILVEGAATTGLPTLQSLCGGPLLSLQTMRITVRGIRFASSQGTLGSPFKSSLVSLKNNVSVVGLTIEIVNSSFQINAAYVFPLLLNCFSSCGGSLRNTTITLATTTIDAVNVSSLVDIEGNADLRGLSFHLQNVTLTLMIETYVGERFALVFIKVTSYYSQLFIKAEHVNVTVGINTTSWLGQQVYVGVAGWSILYTSVAPSTASNITFNASNMFFSAQQYQSGRAQLDLTSQDEVVSISFALYYLDFNKENATMENISVFVRSCSFTGKTNNVLQLFFVSGIIGNSIHNIVVDMDDIRATVWLVGALTLRIQERRFSVIAVEKCDLFDVSFHAVGVHATVTMDLGDQERRHVGDPTLLNVTAWLLRSQIVYVYSSNIVGCFIQVLRCELLFQGVNGLITVPPFSMSTVATAALIFVELISLTIVNIVRGDVTLQRSIVNAFINVTIDSPSSAQVLVIAAQVDGMTVVASVMNASITISDNVSVLAPTLLVASSSSSSLSKAPIVTGIVLQSYLPSVVVSAMGGSVSSAWTRTTITIENGVFVCVSPAHSTSPLSVALVGIPKSISGGTSYILSNTSISILGDIQEDCSTPLECVPVVVILVSDTTLFAGCSSLMISGQLGCVQSFASMSSSVVASSYALQFASQSRFHVKSVVATIALAGCGPSGCFLFNCCPSRSHPC</sequence>
<organism evidence="1 2">
    <name type="scientific">Bodo saltans</name>
    <name type="common">Flagellated protozoan</name>
    <dbReference type="NCBI Taxonomy" id="75058"/>
    <lineage>
        <taxon>Eukaryota</taxon>
        <taxon>Discoba</taxon>
        <taxon>Euglenozoa</taxon>
        <taxon>Kinetoplastea</taxon>
        <taxon>Metakinetoplastina</taxon>
        <taxon>Eubodonida</taxon>
        <taxon>Bodonidae</taxon>
        <taxon>Bodo</taxon>
    </lineage>
</organism>
<reference evidence="2" key="1">
    <citation type="submission" date="2015-09" db="EMBL/GenBank/DDBJ databases">
        <authorList>
            <consortium name="Pathogen Informatics"/>
        </authorList>
    </citation>
    <scope>NUCLEOTIDE SEQUENCE [LARGE SCALE GENOMIC DNA]</scope>
    <source>
        <strain evidence="2">Lake Konstanz</strain>
    </source>
</reference>
<evidence type="ECO:0000313" key="2">
    <source>
        <dbReference type="Proteomes" id="UP000051952"/>
    </source>
</evidence>
<keyword evidence="2" id="KW-1185">Reference proteome</keyword>
<dbReference type="Proteomes" id="UP000051952">
    <property type="component" value="Unassembled WGS sequence"/>
</dbReference>
<dbReference type="VEuPathDB" id="TriTrypDB:BSAL_90755"/>
<proteinExistence type="predicted"/>
<accession>A0A0S4J6C1</accession>